<sequence length="176" mass="20593">MNSKPMTINDYLNSVDKYEKEASIRDFNVRPLTRSNWEEAVKITLEDQQRQFVPSVMEGIAYAYLKPWDEALDPYVLELEGEIIGFFYLSYTPDSTDNYWIGGFQIDKFYQGRGYGKQAVGAMIDFIIERHPKCEVISLTVEPENIKAQNLYRSMLFTSENETNQNNEIIYRLQVK</sequence>
<name>A0ABQ1VTB1_9BACL</name>
<feature type="domain" description="N-acetyltransferase" evidence="1">
    <location>
        <begin position="27"/>
        <end position="176"/>
    </location>
</feature>
<dbReference type="InterPro" id="IPR000182">
    <property type="entry name" value="GNAT_dom"/>
</dbReference>
<accession>A0ABQ1VTB1</accession>
<dbReference type="Pfam" id="PF00583">
    <property type="entry name" value="Acetyltransf_1"/>
    <property type="match status" value="1"/>
</dbReference>
<dbReference type="InterPro" id="IPR051531">
    <property type="entry name" value="N-acetyltransferase"/>
</dbReference>
<dbReference type="Proteomes" id="UP000608420">
    <property type="component" value="Unassembled WGS sequence"/>
</dbReference>
<dbReference type="PANTHER" id="PTHR43792">
    <property type="entry name" value="GNAT FAMILY, PUTATIVE (AFU_ORTHOLOGUE AFUA_3G00765)-RELATED-RELATED"/>
    <property type="match status" value="1"/>
</dbReference>
<dbReference type="RefSeq" id="WP_229716865.1">
    <property type="nucleotide sequence ID" value="NZ_BMIW01000006.1"/>
</dbReference>
<proteinExistence type="predicted"/>
<organism evidence="2 3">
    <name type="scientific">Paenibacillus aceti</name>
    <dbReference type="NCBI Taxonomy" id="1820010"/>
    <lineage>
        <taxon>Bacteria</taxon>
        <taxon>Bacillati</taxon>
        <taxon>Bacillota</taxon>
        <taxon>Bacilli</taxon>
        <taxon>Bacillales</taxon>
        <taxon>Paenibacillaceae</taxon>
        <taxon>Paenibacillus</taxon>
    </lineage>
</organism>
<keyword evidence="3" id="KW-1185">Reference proteome</keyword>
<evidence type="ECO:0000313" key="2">
    <source>
        <dbReference type="EMBL" id="GGF92612.1"/>
    </source>
</evidence>
<dbReference type="SUPFAM" id="SSF55729">
    <property type="entry name" value="Acyl-CoA N-acyltransferases (Nat)"/>
    <property type="match status" value="1"/>
</dbReference>
<dbReference type="CDD" id="cd04301">
    <property type="entry name" value="NAT_SF"/>
    <property type="match status" value="1"/>
</dbReference>
<comment type="caution">
    <text evidence="2">The sequence shown here is derived from an EMBL/GenBank/DDBJ whole genome shotgun (WGS) entry which is preliminary data.</text>
</comment>
<dbReference type="InterPro" id="IPR016181">
    <property type="entry name" value="Acyl_CoA_acyltransferase"/>
</dbReference>
<dbReference type="Gene3D" id="3.40.630.30">
    <property type="match status" value="1"/>
</dbReference>
<dbReference type="PROSITE" id="PS51186">
    <property type="entry name" value="GNAT"/>
    <property type="match status" value="1"/>
</dbReference>
<evidence type="ECO:0000259" key="1">
    <source>
        <dbReference type="PROSITE" id="PS51186"/>
    </source>
</evidence>
<protein>
    <submittedName>
        <fullName evidence="2">N-acetyltransferase</fullName>
    </submittedName>
</protein>
<reference evidence="3" key="1">
    <citation type="journal article" date="2019" name="Int. J. Syst. Evol. Microbiol.">
        <title>The Global Catalogue of Microorganisms (GCM) 10K type strain sequencing project: providing services to taxonomists for standard genome sequencing and annotation.</title>
        <authorList>
            <consortium name="The Broad Institute Genomics Platform"/>
            <consortium name="The Broad Institute Genome Sequencing Center for Infectious Disease"/>
            <person name="Wu L."/>
            <person name="Ma J."/>
        </authorList>
    </citation>
    <scope>NUCLEOTIDE SEQUENCE [LARGE SCALE GENOMIC DNA]</scope>
    <source>
        <strain evidence="3">CGMCC 1.15420</strain>
    </source>
</reference>
<dbReference type="EMBL" id="BMIW01000006">
    <property type="protein sequence ID" value="GGF92612.1"/>
    <property type="molecule type" value="Genomic_DNA"/>
</dbReference>
<gene>
    <name evidence="2" type="ORF">GCM10010913_12720</name>
</gene>
<evidence type="ECO:0000313" key="3">
    <source>
        <dbReference type="Proteomes" id="UP000608420"/>
    </source>
</evidence>